<evidence type="ECO:0000256" key="1">
    <source>
        <dbReference type="SAM" id="MobiDB-lite"/>
    </source>
</evidence>
<reference evidence="2 3" key="1">
    <citation type="journal article" date="2018" name="Nat. Ecol. Evol.">
        <title>Pezizomycetes genomes reveal the molecular basis of ectomycorrhizal truffle lifestyle.</title>
        <authorList>
            <person name="Murat C."/>
            <person name="Payen T."/>
            <person name="Noel B."/>
            <person name="Kuo A."/>
            <person name="Morin E."/>
            <person name="Chen J."/>
            <person name="Kohler A."/>
            <person name="Krizsan K."/>
            <person name="Balestrini R."/>
            <person name="Da Silva C."/>
            <person name="Montanini B."/>
            <person name="Hainaut M."/>
            <person name="Levati E."/>
            <person name="Barry K.W."/>
            <person name="Belfiori B."/>
            <person name="Cichocki N."/>
            <person name="Clum A."/>
            <person name="Dockter R.B."/>
            <person name="Fauchery L."/>
            <person name="Guy J."/>
            <person name="Iotti M."/>
            <person name="Le Tacon F."/>
            <person name="Lindquist E.A."/>
            <person name="Lipzen A."/>
            <person name="Malagnac F."/>
            <person name="Mello A."/>
            <person name="Molinier V."/>
            <person name="Miyauchi S."/>
            <person name="Poulain J."/>
            <person name="Riccioni C."/>
            <person name="Rubini A."/>
            <person name="Sitrit Y."/>
            <person name="Splivallo R."/>
            <person name="Traeger S."/>
            <person name="Wang M."/>
            <person name="Zifcakova L."/>
            <person name="Wipf D."/>
            <person name="Zambonelli A."/>
            <person name="Paolocci F."/>
            <person name="Nowrousian M."/>
            <person name="Ottonello S."/>
            <person name="Baldrian P."/>
            <person name="Spatafora J.W."/>
            <person name="Henrissat B."/>
            <person name="Nagy L.G."/>
            <person name="Aury J.M."/>
            <person name="Wincker P."/>
            <person name="Grigoriev I.V."/>
            <person name="Bonfante P."/>
            <person name="Martin F.M."/>
        </authorList>
    </citation>
    <scope>NUCLEOTIDE SEQUENCE [LARGE SCALE GENOMIC DNA]</scope>
    <source>
        <strain evidence="2 3">RN42</strain>
    </source>
</reference>
<keyword evidence="3" id="KW-1185">Reference proteome</keyword>
<evidence type="ECO:0000313" key="3">
    <source>
        <dbReference type="Proteomes" id="UP000275078"/>
    </source>
</evidence>
<dbReference type="AlphaFoldDB" id="A0A3N4HF66"/>
<feature type="compositionally biased region" description="Polar residues" evidence="1">
    <location>
        <begin position="107"/>
        <end position="127"/>
    </location>
</feature>
<proteinExistence type="predicted"/>
<gene>
    <name evidence="2" type="ORF">BJ508DRAFT_314381</name>
</gene>
<dbReference type="EMBL" id="ML119844">
    <property type="protein sequence ID" value="RPA72815.1"/>
    <property type="molecule type" value="Genomic_DNA"/>
</dbReference>
<organism evidence="2 3">
    <name type="scientific">Ascobolus immersus RN42</name>
    <dbReference type="NCBI Taxonomy" id="1160509"/>
    <lineage>
        <taxon>Eukaryota</taxon>
        <taxon>Fungi</taxon>
        <taxon>Dikarya</taxon>
        <taxon>Ascomycota</taxon>
        <taxon>Pezizomycotina</taxon>
        <taxon>Pezizomycetes</taxon>
        <taxon>Pezizales</taxon>
        <taxon>Ascobolaceae</taxon>
        <taxon>Ascobolus</taxon>
    </lineage>
</organism>
<evidence type="ECO:0000313" key="2">
    <source>
        <dbReference type="EMBL" id="RPA72815.1"/>
    </source>
</evidence>
<accession>A0A3N4HF66</accession>
<protein>
    <submittedName>
        <fullName evidence="2">Uncharacterized protein</fullName>
    </submittedName>
</protein>
<name>A0A3N4HF66_ASCIM</name>
<sequence>METYVPPFNSQVTNKYSNSMLKMQVIPNTRLSKAKSIAVKEKLGNPYVGKPNPVQLGKDYTRSIKLQIITDLTTGTSRNSTQLYRDTPYTSCQRTLHPNDTLKKYSVQASRQRQATRNPSRSKGSTSKYYNYTRYMEFYSNNGNAKPCMYQVKSPRMPVLHENGAARTTVQDCKDFTKQDENHRASRTIGSETCAAGFSDTISFPLAKFTLLLHLELGIPQVTFPSRHPYIYEEEHPNLRVLSKSPERLTKTTQERQILGMQDELKLSTTKRRIFY</sequence>
<feature type="compositionally biased region" description="Polar residues" evidence="1">
    <location>
        <begin position="78"/>
        <end position="98"/>
    </location>
</feature>
<dbReference type="Proteomes" id="UP000275078">
    <property type="component" value="Unassembled WGS sequence"/>
</dbReference>
<feature type="region of interest" description="Disordered" evidence="1">
    <location>
        <begin position="78"/>
        <end position="127"/>
    </location>
</feature>